<dbReference type="InterPro" id="IPR006103">
    <property type="entry name" value="Glyco_hydro_2_cat"/>
</dbReference>
<evidence type="ECO:0000256" key="5">
    <source>
        <dbReference type="ARBA" id="ARBA00023295"/>
    </source>
</evidence>
<dbReference type="InterPro" id="IPR006104">
    <property type="entry name" value="Glyco_hydro_2_N"/>
</dbReference>
<evidence type="ECO:0000259" key="7">
    <source>
        <dbReference type="SMART" id="SM01038"/>
    </source>
</evidence>
<dbReference type="InterPro" id="IPR023230">
    <property type="entry name" value="Glyco_hydro_2_CS"/>
</dbReference>
<dbReference type="GO" id="GO:0030246">
    <property type="term" value="F:carbohydrate binding"/>
    <property type="evidence" value="ECO:0007669"/>
    <property type="project" value="InterPro"/>
</dbReference>
<dbReference type="SUPFAM" id="SSF49303">
    <property type="entry name" value="beta-Galactosidase/glucuronidase domain"/>
    <property type="match status" value="2"/>
</dbReference>
<dbReference type="InterPro" id="IPR032312">
    <property type="entry name" value="LacZ_4"/>
</dbReference>
<dbReference type="InterPro" id="IPR006102">
    <property type="entry name" value="Ig-like_GH2"/>
</dbReference>
<dbReference type="GO" id="GO:0009341">
    <property type="term" value="C:beta-galactosidase complex"/>
    <property type="evidence" value="ECO:0007669"/>
    <property type="project" value="InterPro"/>
</dbReference>
<dbReference type="Pfam" id="PF02929">
    <property type="entry name" value="Bgal_small_N"/>
    <property type="match status" value="1"/>
</dbReference>
<organism evidence="8">
    <name type="scientific">termite gut metagenome</name>
    <dbReference type="NCBI Taxonomy" id="433724"/>
    <lineage>
        <taxon>unclassified sequences</taxon>
        <taxon>metagenomes</taxon>
        <taxon>organismal metagenomes</taxon>
    </lineage>
</organism>
<comment type="similarity">
    <text evidence="2">Belongs to the glycosyl hydrolase 2 family.</text>
</comment>
<dbReference type="Gene3D" id="2.70.98.10">
    <property type="match status" value="1"/>
</dbReference>
<dbReference type="SUPFAM" id="SSF49785">
    <property type="entry name" value="Galactose-binding domain-like"/>
    <property type="match status" value="1"/>
</dbReference>
<accession>A0A5J4QWL0</accession>
<dbReference type="Pfam" id="PF02837">
    <property type="entry name" value="Glyco_hydro_2_N"/>
    <property type="match status" value="1"/>
</dbReference>
<dbReference type="PANTHER" id="PTHR46323">
    <property type="entry name" value="BETA-GALACTOSIDASE"/>
    <property type="match status" value="1"/>
</dbReference>
<comment type="catalytic activity">
    <reaction evidence="1">
        <text>Hydrolysis of terminal non-reducing beta-D-galactose residues in beta-D-galactosides.</text>
        <dbReference type="EC" id="3.2.1.23"/>
    </reaction>
</comment>
<evidence type="ECO:0000256" key="3">
    <source>
        <dbReference type="ARBA" id="ARBA00012756"/>
    </source>
</evidence>
<reference evidence="8" key="1">
    <citation type="submission" date="2019-03" db="EMBL/GenBank/DDBJ databases">
        <title>Single cell metagenomics reveals metabolic interactions within the superorganism composed of flagellate Streblomastix strix and complex community of Bacteroidetes bacteria on its surface.</title>
        <authorList>
            <person name="Treitli S.C."/>
            <person name="Kolisko M."/>
            <person name="Husnik F."/>
            <person name="Keeling P."/>
            <person name="Hampl V."/>
        </authorList>
    </citation>
    <scope>NUCLEOTIDE SEQUENCE</scope>
    <source>
        <strain evidence="8">STM</strain>
    </source>
</reference>
<dbReference type="GO" id="GO:0004565">
    <property type="term" value="F:beta-galactosidase activity"/>
    <property type="evidence" value="ECO:0007669"/>
    <property type="project" value="UniProtKB-EC"/>
</dbReference>
<dbReference type="InterPro" id="IPR014718">
    <property type="entry name" value="GH-type_carb-bd"/>
</dbReference>
<gene>
    <name evidence="8" type="ORF">EZS27_025822</name>
</gene>
<evidence type="ECO:0000256" key="4">
    <source>
        <dbReference type="ARBA" id="ARBA00022801"/>
    </source>
</evidence>
<dbReference type="SUPFAM" id="SSF51445">
    <property type="entry name" value="(Trans)glycosidases"/>
    <property type="match status" value="1"/>
</dbReference>
<evidence type="ECO:0000256" key="6">
    <source>
        <dbReference type="ARBA" id="ARBA00032230"/>
    </source>
</evidence>
<dbReference type="SUPFAM" id="SSF74650">
    <property type="entry name" value="Galactose mutarotase-like"/>
    <property type="match status" value="1"/>
</dbReference>
<dbReference type="GO" id="GO:0005990">
    <property type="term" value="P:lactose catabolic process"/>
    <property type="evidence" value="ECO:0007669"/>
    <property type="project" value="TreeGrafter"/>
</dbReference>
<sequence>MQKKVVALGIAAVMLTIPCIMEAQKKSNVAGLHDEWQNPEVNEINRLPMHAHYFAYESKEAAKDGNKEMSANYMSLNGVWKFNWVKDADARPTDFYALDYQDKTWNKMPVPGIWEVNGYGDPVYSNNIYAWENQFKNDPPFVPLENNHVGSYRKEIDIPVEWKGKEIFAHFGSVTSNIYLWINGQFVGYSEDSKLEAEFNITQYLKQGKNLIAFQVFRWCDGTYLEDQDFFRLSGIGRDCYLYARNKKYIWDIRITTDLDEQYQDATFNIEVNVKEKAIVNVQLLDVTGKEIVNKNLTGFGKIKAVIPVANPKKWTAETPNLYQCLVTLKEGNSELEVIPVSVGFRKIELKNGQVLINGKGVLFKGVNRHEMDPDYGYAISKERMIQDIRIMKELNINGVRTAHYPDDNLWYDLCDQYGLYLVAEADVESHGFLIWTEKSLAKNPKWAMAHLERNQRNVYRNFNHPSVIFWSLGNEAGFGPNFEACYNWIKQEDPGRPVQYEMARGDYKFTDIICPMYVSYVNVEKYGKGEVLNNDWNIAAINAAEINKPLILCEYAHAMGNAGGGLKLYTDLFRKYPKLQGGFIWDFVDQSIRITKNGISYYGYGGDFSLYDLSGDQNFCANGLISPDRKFNPHAYEVQRLYQSIQATPVDLEKGLVNVYNENFFRNTDNYYAQWQLLSDGEVVQLGVISDLKVEPQQNARIQIHYNLTGIDRDRELLLNVEFRLKNGETLLPAGYAVAKNQLTIRPYKAPDLSLPNRTQGRTAKVTPFLKENDQNFLIAEGENFRIEFGRKDGFLCRYEVNGKLLLKDGGKLTPNFGRATTDNDMGLSFLQHVWKNPDLKLVSLNAKTGNGQIIVHAEYEMKTVSAVLFLDYTINNEGAIKVTQKLSTDKSAEVPGMCRFGMQLQLPYDMDKIEYYGRGPVENYIDRNNATGIPHSVKVPYPCLFRLGCNGFVFWHFVAVPPSNRK</sequence>
<dbReference type="InterPro" id="IPR017853">
    <property type="entry name" value="GH"/>
</dbReference>
<dbReference type="SMART" id="SM01038">
    <property type="entry name" value="Bgal_small_N"/>
    <property type="match status" value="1"/>
</dbReference>
<dbReference type="InterPro" id="IPR013783">
    <property type="entry name" value="Ig-like_fold"/>
</dbReference>
<dbReference type="Pfam" id="PF02836">
    <property type="entry name" value="Glyco_hydro_2_C"/>
    <property type="match status" value="1"/>
</dbReference>
<dbReference type="FunFam" id="3.20.20.80:FF:000121">
    <property type="entry name" value="Beta-galactosidase"/>
    <property type="match status" value="1"/>
</dbReference>
<dbReference type="InterPro" id="IPR004199">
    <property type="entry name" value="B-gal_small/dom_5"/>
</dbReference>
<dbReference type="Gene3D" id="2.60.120.260">
    <property type="entry name" value="Galactose-binding domain-like"/>
    <property type="match status" value="1"/>
</dbReference>
<feature type="domain" description="Beta galactosidase small chain/" evidence="7">
    <location>
        <begin position="780"/>
        <end position="966"/>
    </location>
</feature>
<keyword evidence="4 8" id="KW-0378">Hydrolase</keyword>
<dbReference type="InterPro" id="IPR006101">
    <property type="entry name" value="Glyco_hydro_2"/>
</dbReference>
<dbReference type="PROSITE" id="PS00719">
    <property type="entry name" value="GLYCOSYL_HYDROL_F2_1"/>
    <property type="match status" value="1"/>
</dbReference>
<dbReference type="Gene3D" id="3.20.20.80">
    <property type="entry name" value="Glycosidases"/>
    <property type="match status" value="1"/>
</dbReference>
<dbReference type="InterPro" id="IPR050347">
    <property type="entry name" value="Bact_Beta-galactosidase"/>
</dbReference>
<dbReference type="Pfam" id="PF00703">
    <property type="entry name" value="Glyco_hydro_2"/>
    <property type="match status" value="1"/>
</dbReference>
<dbReference type="PANTHER" id="PTHR46323:SF2">
    <property type="entry name" value="BETA-GALACTOSIDASE"/>
    <property type="match status" value="1"/>
</dbReference>
<evidence type="ECO:0000256" key="1">
    <source>
        <dbReference type="ARBA" id="ARBA00001412"/>
    </source>
</evidence>
<dbReference type="InterPro" id="IPR008979">
    <property type="entry name" value="Galactose-bd-like_sf"/>
</dbReference>
<comment type="caution">
    <text evidence="8">The sequence shown here is derived from an EMBL/GenBank/DDBJ whole genome shotgun (WGS) entry which is preliminary data.</text>
</comment>
<dbReference type="AlphaFoldDB" id="A0A5J4QWL0"/>
<dbReference type="InterPro" id="IPR036156">
    <property type="entry name" value="Beta-gal/glucu_dom_sf"/>
</dbReference>
<dbReference type="EC" id="3.2.1.23" evidence="3"/>
<proteinExistence type="inferred from homology"/>
<dbReference type="InterPro" id="IPR011013">
    <property type="entry name" value="Gal_mutarotase_sf_dom"/>
</dbReference>
<dbReference type="Gene3D" id="2.60.40.10">
    <property type="entry name" value="Immunoglobulins"/>
    <property type="match status" value="2"/>
</dbReference>
<evidence type="ECO:0000313" key="8">
    <source>
        <dbReference type="EMBL" id="KAA6324903.1"/>
    </source>
</evidence>
<evidence type="ECO:0000256" key="2">
    <source>
        <dbReference type="ARBA" id="ARBA00007401"/>
    </source>
</evidence>
<dbReference type="Pfam" id="PF16353">
    <property type="entry name" value="LacZ_4"/>
    <property type="match status" value="1"/>
</dbReference>
<dbReference type="EMBL" id="SNRY01002480">
    <property type="protein sequence ID" value="KAA6324903.1"/>
    <property type="molecule type" value="Genomic_DNA"/>
</dbReference>
<name>A0A5J4QWL0_9ZZZZ</name>
<dbReference type="PRINTS" id="PR00132">
    <property type="entry name" value="GLHYDRLASE2"/>
</dbReference>
<keyword evidence="5 8" id="KW-0326">Glycosidase</keyword>
<protein>
    <recommendedName>
        <fullName evidence="3">beta-galactosidase</fullName>
        <ecNumber evidence="3">3.2.1.23</ecNumber>
    </recommendedName>
    <alternativeName>
        <fullName evidence="6">Lactase</fullName>
    </alternativeName>
</protein>